<reference evidence="3" key="1">
    <citation type="submission" date="2017-02" db="UniProtKB">
        <authorList>
            <consortium name="WormBaseParasite"/>
        </authorList>
    </citation>
    <scope>IDENTIFICATION</scope>
</reference>
<name>A0A0N4YFY5_NIPBR</name>
<dbReference type="AlphaFoldDB" id="A0A0N4YFY5"/>
<protein>
    <submittedName>
        <fullName evidence="3">ZP domain-containing protein</fullName>
    </submittedName>
</protein>
<dbReference type="Proteomes" id="UP000271162">
    <property type="component" value="Unassembled WGS sequence"/>
</dbReference>
<sequence>MYCLLFISTFTSDRQKYSGELVKDKDEQYHVTKPPSDDAAFEPSIGRGSELVPLEDSIDPQYPAQRIVITSFVRNGCHIKRWLYEDSYPIGGVRPAIADLVCSGPRDMSVSVRFLYIMNLN</sequence>
<accession>A0A0N4YFY5</accession>
<gene>
    <name evidence="1" type="ORF">NBR_LOCUS15691</name>
</gene>
<dbReference type="EMBL" id="UYSL01021845">
    <property type="protein sequence ID" value="VDL79285.1"/>
    <property type="molecule type" value="Genomic_DNA"/>
</dbReference>
<evidence type="ECO:0000313" key="1">
    <source>
        <dbReference type="EMBL" id="VDL79285.1"/>
    </source>
</evidence>
<organism evidence="3">
    <name type="scientific">Nippostrongylus brasiliensis</name>
    <name type="common">Rat hookworm</name>
    <dbReference type="NCBI Taxonomy" id="27835"/>
    <lineage>
        <taxon>Eukaryota</taxon>
        <taxon>Metazoa</taxon>
        <taxon>Ecdysozoa</taxon>
        <taxon>Nematoda</taxon>
        <taxon>Chromadorea</taxon>
        <taxon>Rhabditida</taxon>
        <taxon>Rhabditina</taxon>
        <taxon>Rhabditomorpha</taxon>
        <taxon>Strongyloidea</taxon>
        <taxon>Heligmosomidae</taxon>
        <taxon>Nippostrongylus</taxon>
    </lineage>
</organism>
<reference evidence="1 2" key="2">
    <citation type="submission" date="2018-11" db="EMBL/GenBank/DDBJ databases">
        <authorList>
            <consortium name="Pathogen Informatics"/>
        </authorList>
    </citation>
    <scope>NUCLEOTIDE SEQUENCE [LARGE SCALE GENOMIC DNA]</scope>
</reference>
<evidence type="ECO:0000313" key="3">
    <source>
        <dbReference type="WBParaSite" id="NBR_0001569001-mRNA-1"/>
    </source>
</evidence>
<dbReference type="WBParaSite" id="NBR_0001569001-mRNA-1">
    <property type="protein sequence ID" value="NBR_0001569001-mRNA-1"/>
    <property type="gene ID" value="NBR_0001569001"/>
</dbReference>
<keyword evidence="2" id="KW-1185">Reference proteome</keyword>
<proteinExistence type="predicted"/>
<evidence type="ECO:0000313" key="2">
    <source>
        <dbReference type="Proteomes" id="UP000271162"/>
    </source>
</evidence>